<protein>
    <submittedName>
        <fullName evidence="1">(wild Malaysian banana) hypothetical protein</fullName>
    </submittedName>
</protein>
<evidence type="ECO:0000313" key="2">
    <source>
        <dbReference type="EnsemblPlants" id="Ma07_p27050.1"/>
    </source>
</evidence>
<dbReference type="EMBL" id="HG996473">
    <property type="protein sequence ID" value="CAG1857893.1"/>
    <property type="molecule type" value="Genomic_DNA"/>
</dbReference>
<evidence type="ECO:0000313" key="1">
    <source>
        <dbReference type="EMBL" id="CAG1857893.1"/>
    </source>
</evidence>
<reference evidence="1" key="1">
    <citation type="submission" date="2021-03" db="EMBL/GenBank/DDBJ databases">
        <authorList>
            <consortium name="Genoscope - CEA"/>
            <person name="William W."/>
        </authorList>
    </citation>
    <scope>NUCLEOTIDE SEQUENCE</scope>
    <source>
        <strain evidence="1">Doubled-haploid Pahang</strain>
    </source>
</reference>
<gene>
    <name evidence="1" type="ORF">GSMUA_27450.1</name>
</gene>
<sequence length="98" mass="11208">MSRASEMLHHPRRALPPPCSCAAAPSQERVRTACTKRRLLLIISSNTSCIHLETTQREGIAKNCTQHIHQRPTPSQSNSKRWLTSLSICLSHRRERRK</sequence>
<name>A0A804K0C8_MUSAM</name>
<evidence type="ECO:0000313" key="3">
    <source>
        <dbReference type="Proteomes" id="UP000012960"/>
    </source>
</evidence>
<reference evidence="2" key="2">
    <citation type="submission" date="2021-05" db="UniProtKB">
        <authorList>
            <consortium name="EnsemblPlants"/>
        </authorList>
    </citation>
    <scope>IDENTIFICATION</scope>
    <source>
        <strain evidence="2">subsp. malaccensis</strain>
    </source>
</reference>
<proteinExistence type="predicted"/>
<dbReference type="Proteomes" id="UP000012960">
    <property type="component" value="Unplaced"/>
</dbReference>
<keyword evidence="3" id="KW-1185">Reference proteome</keyword>
<dbReference type="EnsemblPlants" id="Ma07_t27050.1">
    <property type="protein sequence ID" value="Ma07_p27050.1"/>
    <property type="gene ID" value="Ma07_g27050"/>
</dbReference>
<dbReference type="Gramene" id="Ma07_t27050.1">
    <property type="protein sequence ID" value="Ma07_p27050.1"/>
    <property type="gene ID" value="Ma07_g27050"/>
</dbReference>
<organism evidence="2 3">
    <name type="scientific">Musa acuminata subsp. malaccensis</name>
    <name type="common">Wild banana</name>
    <name type="synonym">Musa malaccensis</name>
    <dbReference type="NCBI Taxonomy" id="214687"/>
    <lineage>
        <taxon>Eukaryota</taxon>
        <taxon>Viridiplantae</taxon>
        <taxon>Streptophyta</taxon>
        <taxon>Embryophyta</taxon>
        <taxon>Tracheophyta</taxon>
        <taxon>Spermatophyta</taxon>
        <taxon>Magnoliopsida</taxon>
        <taxon>Liliopsida</taxon>
        <taxon>Zingiberales</taxon>
        <taxon>Musaceae</taxon>
        <taxon>Musa</taxon>
    </lineage>
</organism>
<dbReference type="InParanoid" id="A0A804K0C8"/>
<dbReference type="AlphaFoldDB" id="A0A804K0C8"/>
<accession>A0A804K0C8</accession>